<evidence type="ECO:0000313" key="1">
    <source>
        <dbReference type="EMBL" id="EMI19564.1"/>
    </source>
</evidence>
<keyword evidence="2" id="KW-1185">Reference proteome</keyword>
<comment type="caution">
    <text evidence="1">The sequence shown here is derived from an EMBL/GenBank/DDBJ whole genome shotgun (WGS) entry which is preliminary data.</text>
</comment>
<accession>M5S065</accession>
<dbReference type="PATRIC" id="fig|1265738.3.peg.3526"/>
<evidence type="ECO:0000313" key="2">
    <source>
        <dbReference type="Proteomes" id="UP000011991"/>
    </source>
</evidence>
<dbReference type="Proteomes" id="UP000011991">
    <property type="component" value="Unassembled WGS sequence"/>
</dbReference>
<dbReference type="AlphaFoldDB" id="M5S065"/>
<organism evidence="1 2">
    <name type="scientific">Rhodopirellula maiorica SM1</name>
    <dbReference type="NCBI Taxonomy" id="1265738"/>
    <lineage>
        <taxon>Bacteria</taxon>
        <taxon>Pseudomonadati</taxon>
        <taxon>Planctomycetota</taxon>
        <taxon>Planctomycetia</taxon>
        <taxon>Pirellulales</taxon>
        <taxon>Pirellulaceae</taxon>
        <taxon>Novipirellula</taxon>
    </lineage>
</organism>
<gene>
    <name evidence="1" type="ORF">RMSM_03524</name>
</gene>
<protein>
    <submittedName>
        <fullName evidence="1">Uncharacterized protein</fullName>
    </submittedName>
</protein>
<sequence>MLKRLGLDTKTWCELVSDFGRLFCTVAGRPESIDPLRSHRTHRRYHLRRRARELLTQAD</sequence>
<name>M5S065_9BACT</name>
<proteinExistence type="predicted"/>
<reference evidence="1 2" key="1">
    <citation type="journal article" date="2013" name="Mar. Genomics">
        <title>Expression of sulfatases in Rhodopirellula baltica and the diversity of sulfatases in the genus Rhodopirellula.</title>
        <authorList>
            <person name="Wegner C.E."/>
            <person name="Richter-Heitmann T."/>
            <person name="Klindworth A."/>
            <person name="Klockow C."/>
            <person name="Richter M."/>
            <person name="Achstetter T."/>
            <person name="Glockner F.O."/>
            <person name="Harder J."/>
        </authorList>
    </citation>
    <scope>NUCLEOTIDE SEQUENCE [LARGE SCALE GENOMIC DNA]</scope>
    <source>
        <strain evidence="1 2">SM1</strain>
    </source>
</reference>
<dbReference type="EMBL" id="ANOG01000507">
    <property type="protein sequence ID" value="EMI19564.1"/>
    <property type="molecule type" value="Genomic_DNA"/>
</dbReference>